<dbReference type="Pfam" id="PF00271">
    <property type="entry name" value="Helicase_C"/>
    <property type="match status" value="1"/>
</dbReference>
<evidence type="ECO:0000259" key="3">
    <source>
        <dbReference type="PROSITE" id="PS50966"/>
    </source>
</evidence>
<dbReference type="SUPFAM" id="SSF52540">
    <property type="entry name" value="P-loop containing nucleoside triphosphate hydrolases"/>
    <property type="match status" value="2"/>
</dbReference>
<dbReference type="InterPro" id="IPR014001">
    <property type="entry name" value="Helicase_ATP-bd"/>
</dbReference>
<name>A0A0C5J345_9PROT</name>
<dbReference type="KEGG" id="rbu:PG1C_06275"/>
<dbReference type="GO" id="GO:0004386">
    <property type="term" value="F:helicase activity"/>
    <property type="evidence" value="ECO:0007669"/>
    <property type="project" value="UniProtKB-KW"/>
</dbReference>
<dbReference type="SMART" id="SM00490">
    <property type="entry name" value="HELICc"/>
    <property type="match status" value="1"/>
</dbReference>
<keyword evidence="2" id="KW-0479">Metal-binding</keyword>
<dbReference type="PATRIC" id="fig|1565605.3.peg.1322"/>
<keyword evidence="7" id="KW-1185">Reference proteome</keyword>
<dbReference type="InterPro" id="IPR000330">
    <property type="entry name" value="SNF2_N"/>
</dbReference>
<feature type="domain" description="Helicase ATP-binding" evidence="4">
    <location>
        <begin position="648"/>
        <end position="808"/>
    </location>
</feature>
<dbReference type="HOGENOM" id="CLU_000315_21_0_4"/>
<dbReference type="InterPro" id="IPR049730">
    <property type="entry name" value="SNF2/RAD54-like_C"/>
</dbReference>
<dbReference type="InterPro" id="IPR027417">
    <property type="entry name" value="P-loop_NTPase"/>
</dbReference>
<dbReference type="InterPro" id="IPR038718">
    <property type="entry name" value="SNF2-like_sf"/>
</dbReference>
<keyword evidence="2" id="KW-0862">Zinc</keyword>
<dbReference type="Gene3D" id="3.40.50.300">
    <property type="entry name" value="P-loop containing nucleotide triphosphate hydrolases"/>
    <property type="match status" value="1"/>
</dbReference>
<dbReference type="STRING" id="1565605.PG1C_06275"/>
<dbReference type="EMBL" id="CP010554">
    <property type="protein sequence ID" value="AJP49467.1"/>
    <property type="molecule type" value="Genomic_DNA"/>
</dbReference>
<dbReference type="PANTHER" id="PTHR10799">
    <property type="entry name" value="SNF2/RAD54 HELICASE FAMILY"/>
    <property type="match status" value="1"/>
</dbReference>
<dbReference type="Pfam" id="PF04434">
    <property type="entry name" value="SWIM"/>
    <property type="match status" value="1"/>
</dbReference>
<dbReference type="Gene3D" id="3.40.50.10810">
    <property type="entry name" value="Tandem AAA-ATPase domain"/>
    <property type="match status" value="1"/>
</dbReference>
<reference evidence="6 7" key="1">
    <citation type="journal article" date="2015" name="Genome Announc.">
        <title>Complete Genome Sequence of a Novel Bacterium within the Family Rhodocyclaceae That Degrades Polycyclic Aromatic Hydrocarbons.</title>
        <authorList>
            <person name="Singleton D.R."/>
            <person name="Dickey A.N."/>
            <person name="Scholl E.H."/>
            <person name="Wright F.A."/>
            <person name="Aitken M.D."/>
        </authorList>
    </citation>
    <scope>NUCLEOTIDE SEQUENCE [LARGE SCALE GENOMIC DNA]</scope>
    <source>
        <strain evidence="7">PG1-Ca6</strain>
    </source>
</reference>
<evidence type="ECO:0000259" key="5">
    <source>
        <dbReference type="PROSITE" id="PS51194"/>
    </source>
</evidence>
<proteinExistence type="predicted"/>
<feature type="domain" description="Helicase C-terminal" evidence="5">
    <location>
        <begin position="938"/>
        <end position="1090"/>
    </location>
</feature>
<dbReference type="GO" id="GO:0016787">
    <property type="term" value="F:hydrolase activity"/>
    <property type="evidence" value="ECO:0007669"/>
    <property type="project" value="UniProtKB-KW"/>
</dbReference>
<dbReference type="InterPro" id="IPR007527">
    <property type="entry name" value="Znf_SWIM"/>
</dbReference>
<organism evidence="6 7">
    <name type="scientific">Rugosibacter aromaticivorans</name>
    <dbReference type="NCBI Taxonomy" id="1565605"/>
    <lineage>
        <taxon>Bacteria</taxon>
        <taxon>Pseudomonadati</taxon>
        <taxon>Pseudomonadota</taxon>
        <taxon>Betaproteobacteria</taxon>
        <taxon>Nitrosomonadales</taxon>
        <taxon>Sterolibacteriaceae</taxon>
        <taxon>Rugosibacter</taxon>
    </lineage>
</organism>
<dbReference type="PROSITE" id="PS51194">
    <property type="entry name" value="HELICASE_CTER"/>
    <property type="match status" value="1"/>
</dbReference>
<keyword evidence="1" id="KW-0378">Hydrolase</keyword>
<dbReference type="Pfam" id="PF00176">
    <property type="entry name" value="SNF2-rel_dom"/>
    <property type="match status" value="1"/>
</dbReference>
<gene>
    <name evidence="6" type="ORF">PG1C_06275</name>
</gene>
<feature type="domain" description="SWIM-type" evidence="3">
    <location>
        <begin position="51"/>
        <end position="91"/>
    </location>
</feature>
<dbReference type="AlphaFoldDB" id="A0A0C5J345"/>
<protein>
    <recommendedName>
        <fullName evidence="8">Helicase SNF2</fullName>
    </recommendedName>
</protein>
<accession>A0A0C5J345</accession>
<dbReference type="Proteomes" id="UP000061603">
    <property type="component" value="Chromosome"/>
</dbReference>
<dbReference type="PROSITE" id="PS51192">
    <property type="entry name" value="HELICASE_ATP_BIND_1"/>
    <property type="match status" value="1"/>
</dbReference>
<evidence type="ECO:0000259" key="4">
    <source>
        <dbReference type="PROSITE" id="PS51192"/>
    </source>
</evidence>
<sequence>MAELDNEYGSATVQRGLAYATEGRVSILSVERDPLEIHVEASVQGSVQLPYQVDLWLSLTATGAIRGVDNDCTCPVGMDCKHAVAALWMYYQQSGLVQSEGSLLPGAEAFPAPSTAVLEWLDELDDTPPVMDVPAMSKKALLQCVVYLLRRGQSMRLALGKSRQTKTGGLGKPVIYQPQPYDLGSMRSHREFILDDDVPPLRLFIALQAGTTFRYQDDVELTGETGALLLRQALRTGRLYLDGALDQPVHQGQPQPLVLSWERNLAGLQQARVRLPEPLEVVSTWPLFYLDPANFQLGELHSALPETLLKKLLTAPPLNEADAPLVRQQLSRIAQQKGVSLPLPDAPESIVAGKPMAYLTLTARRFRSFAAKGALETHAIATLQFRYPEGISVVGSERPAPMMRRQKAGGQWETLLRDLQAEGEVWASLQALGFESYRQRLPGYQAAALDDCLMPGRSDATGWMPFLDTGVDALEQAGVSVTLAEDFPFHLTAADEWFVGVEEAGSDWFNLDLGVMVGDERVSLVPPLLRLLHEQPKFLATVRALEDDVSIPVALDARRILPVPAGRLKAWLLPLLEFLDDDRPRLARHHASALAGLEEHATQWIGSDELRMLAKKLQDFSGMTHQPPATGFMATLRPYQQVGLNWLQFLREYGLAGILADDMGLGKTVQTLAHLHLEKVSGRADKPSLVVATTSLMVNWKNEAAQFTPDLNVLVLHGKDRADRFDEIAAADIILTTYPLLVRDRDILLAHDYHLLVMDEAQFIKNPKAQAHQVARQLKARHRLSLTGTPLENHLGELWAQFDFLMPGLLGRAQHFAKLFRTPIEKMGDEEVRRRLADRVRPFLLRRTKEQVLRELPPRTEIVRWVELEGSQRDIYESLRVVFDKKLRQVLAQQGAGRSQIMILDALLKLRQVCCDPRLVKLPATEALVKKGAVPSAKLDTLMEMLEELLDEGRKVLLFSQFTSMLALIEEALKAKNISYVKLTGQTTDREIPIRHFQEGRVPLFLISLKAGGTGLNLTAADTVIHYDPWWNPAVEEQATARAHRIGQDKSVFVYKLLTQGTVEEKILALQNRKRGMADQLLRKNTEAEEGGGHLITADDLDVLFQPLI</sequence>
<dbReference type="GO" id="GO:0008270">
    <property type="term" value="F:zinc ion binding"/>
    <property type="evidence" value="ECO:0007669"/>
    <property type="project" value="UniProtKB-KW"/>
</dbReference>
<dbReference type="SMART" id="SM00487">
    <property type="entry name" value="DEXDc"/>
    <property type="match status" value="1"/>
</dbReference>
<evidence type="ECO:0000256" key="2">
    <source>
        <dbReference type="PROSITE-ProRule" id="PRU00325"/>
    </source>
</evidence>
<dbReference type="CDD" id="cd18012">
    <property type="entry name" value="DEXQc_arch_SWI2_SNF2"/>
    <property type="match status" value="1"/>
</dbReference>
<dbReference type="InterPro" id="IPR001650">
    <property type="entry name" value="Helicase_C-like"/>
</dbReference>
<evidence type="ECO:0008006" key="8">
    <source>
        <dbReference type="Google" id="ProtNLM"/>
    </source>
</evidence>
<dbReference type="PROSITE" id="PS50966">
    <property type="entry name" value="ZF_SWIM"/>
    <property type="match status" value="1"/>
</dbReference>
<dbReference type="CDD" id="cd18793">
    <property type="entry name" value="SF2_C_SNF"/>
    <property type="match status" value="1"/>
</dbReference>
<keyword evidence="2" id="KW-0863">Zinc-finger</keyword>
<evidence type="ECO:0000313" key="6">
    <source>
        <dbReference type="EMBL" id="AJP49467.1"/>
    </source>
</evidence>
<dbReference type="GO" id="GO:0005524">
    <property type="term" value="F:ATP binding"/>
    <property type="evidence" value="ECO:0007669"/>
    <property type="project" value="InterPro"/>
</dbReference>
<evidence type="ECO:0000313" key="7">
    <source>
        <dbReference type="Proteomes" id="UP000061603"/>
    </source>
</evidence>
<evidence type="ECO:0000256" key="1">
    <source>
        <dbReference type="ARBA" id="ARBA00022801"/>
    </source>
</evidence>